<feature type="region of interest" description="Disordered" evidence="1">
    <location>
        <begin position="1"/>
        <end position="421"/>
    </location>
</feature>
<feature type="compositionally biased region" description="Basic and acidic residues" evidence="1">
    <location>
        <begin position="324"/>
        <end position="336"/>
    </location>
</feature>
<evidence type="ECO:0000313" key="3">
    <source>
        <dbReference type="Proteomes" id="UP000244722"/>
    </source>
</evidence>
<reference evidence="2 3" key="1">
    <citation type="submission" date="2017-04" db="EMBL/GenBank/DDBJ databases">
        <title>Draft genome sequence of Tuber borchii Vittad., a whitish edible truffle.</title>
        <authorList>
            <consortium name="DOE Joint Genome Institute"/>
            <person name="Murat C."/>
            <person name="Kuo A."/>
            <person name="Barry K.W."/>
            <person name="Clum A."/>
            <person name="Dockter R.B."/>
            <person name="Fauchery L."/>
            <person name="Iotti M."/>
            <person name="Kohler A."/>
            <person name="Labutti K."/>
            <person name="Lindquist E.A."/>
            <person name="Lipzen A."/>
            <person name="Ohm R.A."/>
            <person name="Wang M."/>
            <person name="Grigoriev I.V."/>
            <person name="Zambonelli A."/>
            <person name="Martin F.M."/>
        </authorList>
    </citation>
    <scope>NUCLEOTIDE SEQUENCE [LARGE SCALE GENOMIC DNA]</scope>
    <source>
        <strain evidence="2 3">Tbo3840</strain>
    </source>
</reference>
<proteinExistence type="predicted"/>
<feature type="compositionally biased region" description="Basic and acidic residues" evidence="1">
    <location>
        <begin position="148"/>
        <end position="163"/>
    </location>
</feature>
<gene>
    <name evidence="2" type="ORF">B9Z19DRAFT_1138343</name>
</gene>
<feature type="compositionally biased region" description="Pro residues" evidence="1">
    <location>
        <begin position="366"/>
        <end position="376"/>
    </location>
</feature>
<feature type="compositionally biased region" description="Basic and acidic residues" evidence="1">
    <location>
        <begin position="192"/>
        <end position="201"/>
    </location>
</feature>
<dbReference type="EMBL" id="NESQ01000610">
    <property type="protein sequence ID" value="PUU72261.1"/>
    <property type="molecule type" value="Genomic_DNA"/>
</dbReference>
<dbReference type="OrthoDB" id="5324692at2759"/>
<dbReference type="Proteomes" id="UP000244722">
    <property type="component" value="Unassembled WGS sequence"/>
</dbReference>
<name>A0A2T6Z9T3_TUBBO</name>
<feature type="compositionally biased region" description="Pro residues" evidence="1">
    <location>
        <begin position="37"/>
        <end position="62"/>
    </location>
</feature>
<feature type="compositionally biased region" description="Pro residues" evidence="1">
    <location>
        <begin position="387"/>
        <end position="406"/>
    </location>
</feature>
<feature type="compositionally biased region" description="Low complexity" evidence="1">
    <location>
        <begin position="182"/>
        <end position="191"/>
    </location>
</feature>
<keyword evidence="3" id="KW-1185">Reference proteome</keyword>
<accession>A0A2T6Z9T3</accession>
<feature type="compositionally biased region" description="Basic and acidic residues" evidence="1">
    <location>
        <begin position="276"/>
        <end position="285"/>
    </location>
</feature>
<comment type="caution">
    <text evidence="2">The sequence shown here is derived from an EMBL/GenBank/DDBJ whole genome shotgun (WGS) entry which is preliminary data.</text>
</comment>
<sequence>MSHPSYKRYPASASSRQPPYPLHQPYPAHGPQYGAPPYVPPPPPPPPTPPSQFPQSQFPPPGVHGTTHNTQKRAPPVFERFNHRRGQSATSPPPLPPKIPNNPNYQYHQYPAPPSSVSSSSSSISSSSSHSSRRYGSSSSPNLAQSHLDGRPGRYGDRSRDLNIRLPPRGYKPPSVESAPQSPLSLDTLSPDSKHVLDKNENYFPTPTPDIQPRPRQPIPPDSLPREKSPPPRTSLRGGFIYRPLEHEPHTEGSGSWKGSPILSYEGSDEGSGPDYRSESDHDIGPDSSVDSSSEEPGLYARTSPKTPPSGGQDPRRFPQTSGDAERIAIPKDRKPFPQKTPTDPPPVRRESQQYRHSPSPRVTYQPPPFQSPPPQARQSPQQRYRTPPPFPAATHTPPPRQPPPQQVSRDLLPPPPREPLPVCPKRTPVAWGQWFQMFSVPNFDVCANCYYTHIYPTIFAEHFHTVEKASNAEVSCAFSTERVLHRIWPNALERGVLNGLRDYALMRSNIPECSTVSGDPVNGLSSRWWRVTDRSMPRFRCCDACYQDLVMATGFASYFAPANPQPEEEAWVCDLSFPFISGGMLSVSNYQDNIRKDQWDDFVSIVRFRHNVPPCPGSAKVKSGERKWYIPKRPIPGLAVCEACYCDNVIPHFEDKFTEAVTAPQQTLTCGMAALAVKIPWDSAVQKGSFEIWWEAVYARMTLPQCSEKGFTDQVAREWYRLRHLHENLEGFKCCRSCYNSILRPLDLAPHFEPIRFPLQNSTPTRTCSLAPDSPRYGVYMKKLKEASDRKIFDIFLSYVIPRAKIPPCRPKSFLARMKWYGTDEFVVCEECYFEYVRDSPLNSQLTVHARYSPEPQACDLYSPRMKHIWGEACAKRDIKYFARAAIERGEIYCEVLGRSKEINEEIAARKTGPGRLTLYAPDSGGDDSYRYGRPGSGSGIMGVELTELYKELEALQRRWKSVE</sequence>
<evidence type="ECO:0008006" key="4">
    <source>
        <dbReference type="Google" id="ProtNLM"/>
    </source>
</evidence>
<organism evidence="2 3">
    <name type="scientific">Tuber borchii</name>
    <name type="common">White truffle</name>
    <dbReference type="NCBI Taxonomy" id="42251"/>
    <lineage>
        <taxon>Eukaryota</taxon>
        <taxon>Fungi</taxon>
        <taxon>Dikarya</taxon>
        <taxon>Ascomycota</taxon>
        <taxon>Pezizomycotina</taxon>
        <taxon>Pezizomycetes</taxon>
        <taxon>Pezizales</taxon>
        <taxon>Tuberaceae</taxon>
        <taxon>Tuber</taxon>
    </lineage>
</organism>
<protein>
    <recommendedName>
        <fullName evidence="4">Integral membrane protein</fullName>
    </recommendedName>
</protein>
<evidence type="ECO:0000256" key="1">
    <source>
        <dbReference type="SAM" id="MobiDB-lite"/>
    </source>
</evidence>
<feature type="compositionally biased region" description="Pro residues" evidence="1">
    <location>
        <begin position="91"/>
        <end position="100"/>
    </location>
</feature>
<dbReference type="AlphaFoldDB" id="A0A2T6Z9T3"/>
<feature type="compositionally biased region" description="Pro residues" evidence="1">
    <location>
        <begin position="206"/>
        <end position="223"/>
    </location>
</feature>
<evidence type="ECO:0000313" key="2">
    <source>
        <dbReference type="EMBL" id="PUU72261.1"/>
    </source>
</evidence>
<feature type="compositionally biased region" description="Low complexity" evidence="1">
    <location>
        <begin position="286"/>
        <end position="298"/>
    </location>
</feature>
<dbReference type="STRING" id="42251.A0A2T6Z9T3"/>
<feature type="compositionally biased region" description="Low complexity" evidence="1">
    <location>
        <begin position="115"/>
        <end position="140"/>
    </location>
</feature>